<protein>
    <submittedName>
        <fullName evidence="4">AcrR family transcriptional regulator</fullName>
    </submittedName>
</protein>
<dbReference type="SUPFAM" id="SSF46689">
    <property type="entry name" value="Homeodomain-like"/>
    <property type="match status" value="1"/>
</dbReference>
<gene>
    <name evidence="4" type="ORF">J2Z43_001826</name>
</gene>
<sequence>MTKKLTAEEVKTLILDTAADLFIEKGYVDTSISDIVSRLDGLTKGAVYHHFNSKEEIINSLVRGFIPKDDILDKIELNEELSGLEKIQETLFEGMFNRASHEETAKYYGLLNETTFYSIYIRMVNELTIERLIRFITEGNEDGSTNVEKPKQMSEVILLLVSTWFINVLYVTTPENFFDKIDTASTILRMSKVDVLNEEFTERMINSIKNLNLTTEEEDMI</sequence>
<feature type="DNA-binding region" description="H-T-H motif" evidence="2">
    <location>
        <begin position="32"/>
        <end position="51"/>
    </location>
</feature>
<keyword evidence="5" id="KW-1185">Reference proteome</keyword>
<dbReference type="Gene3D" id="1.10.357.10">
    <property type="entry name" value="Tetracycline Repressor, domain 2"/>
    <property type="match status" value="1"/>
</dbReference>
<name>A0ABS4EBX0_9FIRM</name>
<dbReference type="EMBL" id="JAGGJX010000003">
    <property type="protein sequence ID" value="MBP1855431.1"/>
    <property type="molecule type" value="Genomic_DNA"/>
</dbReference>
<proteinExistence type="predicted"/>
<evidence type="ECO:0000256" key="1">
    <source>
        <dbReference type="ARBA" id="ARBA00023125"/>
    </source>
</evidence>
<dbReference type="Proteomes" id="UP000767291">
    <property type="component" value="Unassembled WGS sequence"/>
</dbReference>
<evidence type="ECO:0000259" key="3">
    <source>
        <dbReference type="PROSITE" id="PS50977"/>
    </source>
</evidence>
<dbReference type="InterPro" id="IPR050624">
    <property type="entry name" value="HTH-type_Tx_Regulator"/>
</dbReference>
<comment type="caution">
    <text evidence="4">The sequence shown here is derived from an EMBL/GenBank/DDBJ whole genome shotgun (WGS) entry which is preliminary data.</text>
</comment>
<reference evidence="4 5" key="1">
    <citation type="submission" date="2021-03" db="EMBL/GenBank/DDBJ databases">
        <title>Genomic Encyclopedia of Type Strains, Phase IV (KMG-IV): sequencing the most valuable type-strain genomes for metagenomic binning, comparative biology and taxonomic classification.</title>
        <authorList>
            <person name="Goeker M."/>
        </authorList>
    </citation>
    <scope>NUCLEOTIDE SEQUENCE [LARGE SCALE GENOMIC DNA]</scope>
    <source>
        <strain evidence="4 5">DSM 1289</strain>
    </source>
</reference>
<accession>A0ABS4EBX0</accession>
<keyword evidence="1 2" id="KW-0238">DNA-binding</keyword>
<dbReference type="PANTHER" id="PTHR43479">
    <property type="entry name" value="ACREF/ENVCD OPERON REPRESSOR-RELATED"/>
    <property type="match status" value="1"/>
</dbReference>
<feature type="domain" description="HTH tetR-type" evidence="3">
    <location>
        <begin position="8"/>
        <end position="69"/>
    </location>
</feature>
<evidence type="ECO:0000313" key="5">
    <source>
        <dbReference type="Proteomes" id="UP000767291"/>
    </source>
</evidence>
<dbReference type="Pfam" id="PF00440">
    <property type="entry name" value="TetR_N"/>
    <property type="match status" value="1"/>
</dbReference>
<dbReference type="RefSeq" id="WP_209456871.1">
    <property type="nucleotide sequence ID" value="NZ_BAAACS010000012.1"/>
</dbReference>
<organism evidence="4 5">
    <name type="scientific">Metaclostridioides mangenotii</name>
    <dbReference type="NCBI Taxonomy" id="1540"/>
    <lineage>
        <taxon>Bacteria</taxon>
        <taxon>Bacillati</taxon>
        <taxon>Bacillota</taxon>
        <taxon>Clostridia</taxon>
        <taxon>Peptostreptococcales</taxon>
        <taxon>Peptostreptococcaceae</taxon>
        <taxon>Metaclostridioides</taxon>
    </lineage>
</organism>
<evidence type="ECO:0000256" key="2">
    <source>
        <dbReference type="PROSITE-ProRule" id="PRU00335"/>
    </source>
</evidence>
<dbReference type="InterPro" id="IPR001647">
    <property type="entry name" value="HTH_TetR"/>
</dbReference>
<dbReference type="InterPro" id="IPR009057">
    <property type="entry name" value="Homeodomain-like_sf"/>
</dbReference>
<evidence type="ECO:0000313" key="4">
    <source>
        <dbReference type="EMBL" id="MBP1855431.1"/>
    </source>
</evidence>
<dbReference type="PROSITE" id="PS50977">
    <property type="entry name" value="HTH_TETR_2"/>
    <property type="match status" value="1"/>
</dbReference>
<dbReference type="PANTHER" id="PTHR43479:SF11">
    <property type="entry name" value="ACREF_ENVCD OPERON REPRESSOR-RELATED"/>
    <property type="match status" value="1"/>
</dbReference>